<dbReference type="OrthoDB" id="565904at2759"/>
<evidence type="ECO:0000313" key="14">
    <source>
        <dbReference type="RefSeq" id="XP_015523949.1"/>
    </source>
</evidence>
<gene>
    <name evidence="14 15 16 17" type="primary">LOC107227348</name>
</gene>
<dbReference type="GeneID" id="107227348"/>
<dbReference type="SUPFAM" id="SSF50814">
    <property type="entry name" value="Lipocalins"/>
    <property type="match status" value="1"/>
</dbReference>
<dbReference type="GO" id="GO:0006869">
    <property type="term" value="P:lipid transport"/>
    <property type="evidence" value="ECO:0007669"/>
    <property type="project" value="InterPro"/>
</dbReference>
<evidence type="ECO:0000313" key="13">
    <source>
        <dbReference type="Proteomes" id="UP000829291"/>
    </source>
</evidence>
<dbReference type="GO" id="GO:0042246">
    <property type="term" value="P:tissue regeneration"/>
    <property type="evidence" value="ECO:0007669"/>
    <property type="project" value="InterPro"/>
</dbReference>
<dbReference type="AlphaFoldDB" id="A0A6J0C9A6"/>
<dbReference type="RefSeq" id="XP_046594582.1">
    <property type="nucleotide sequence ID" value="XM_046738626.1"/>
</dbReference>
<dbReference type="Pfam" id="PF08212">
    <property type="entry name" value="Lipocalin_2"/>
    <property type="match status" value="1"/>
</dbReference>
<keyword evidence="5" id="KW-0964">Secreted</keyword>
<dbReference type="FunFam" id="2.40.128.20:FF:000003">
    <property type="entry name" value="Apolipoprotein D"/>
    <property type="match status" value="1"/>
</dbReference>
<accession>A0A6J0C9A6</accession>
<evidence type="ECO:0000256" key="4">
    <source>
        <dbReference type="ARBA" id="ARBA00022448"/>
    </source>
</evidence>
<proteinExistence type="inferred from homology"/>
<dbReference type="InterPro" id="IPR022271">
    <property type="entry name" value="Lipocalin_ApoD"/>
</dbReference>
<evidence type="ECO:0000256" key="9">
    <source>
        <dbReference type="ARBA" id="ARBA00023180"/>
    </source>
</evidence>
<keyword evidence="7" id="KW-0446">Lipid-binding</keyword>
<dbReference type="Proteomes" id="UP000829291">
    <property type="component" value="Chromosome 4"/>
</dbReference>
<name>A0A6J0C9A6_NEOLC</name>
<dbReference type="GO" id="GO:0000302">
    <property type="term" value="P:response to reactive oxygen species"/>
    <property type="evidence" value="ECO:0007669"/>
    <property type="project" value="TreeGrafter"/>
</dbReference>
<evidence type="ECO:0000313" key="16">
    <source>
        <dbReference type="RefSeq" id="XP_046594582.1"/>
    </source>
</evidence>
<evidence type="ECO:0000256" key="3">
    <source>
        <dbReference type="ARBA" id="ARBA00019890"/>
    </source>
</evidence>
<dbReference type="GO" id="GO:0008289">
    <property type="term" value="F:lipid binding"/>
    <property type="evidence" value="ECO:0007669"/>
    <property type="project" value="UniProtKB-KW"/>
</dbReference>
<dbReference type="InterPro" id="IPR022272">
    <property type="entry name" value="Lipocalin_CS"/>
</dbReference>
<feature type="domain" description="Lipocalin/cytosolic fatty-acid binding" evidence="12">
    <location>
        <begin position="34"/>
        <end position="163"/>
    </location>
</feature>
<evidence type="ECO:0000256" key="1">
    <source>
        <dbReference type="ARBA" id="ARBA00004613"/>
    </source>
</evidence>
<dbReference type="PROSITE" id="PS00213">
    <property type="entry name" value="LIPOCALIN"/>
    <property type="match status" value="1"/>
</dbReference>
<dbReference type="GO" id="GO:0006629">
    <property type="term" value="P:lipid metabolic process"/>
    <property type="evidence" value="ECO:0007669"/>
    <property type="project" value="TreeGrafter"/>
</dbReference>
<dbReference type="PIRSF" id="PIRSF036893">
    <property type="entry name" value="Lipocalin_ApoD"/>
    <property type="match status" value="1"/>
</dbReference>
<keyword evidence="9" id="KW-0325">Glycoprotein</keyword>
<protein>
    <recommendedName>
        <fullName evidence="3">Apolipoprotein D</fullName>
    </recommendedName>
</protein>
<reference evidence="14 15" key="1">
    <citation type="submission" date="2025-04" db="UniProtKB">
        <authorList>
            <consortium name="RefSeq"/>
        </authorList>
    </citation>
    <scope>IDENTIFICATION</scope>
    <source>
        <tissue evidence="16 17">Thorax and Abdomen</tissue>
        <tissue evidence="14 15">Whole body</tissue>
    </source>
</reference>
<evidence type="ECO:0000256" key="8">
    <source>
        <dbReference type="ARBA" id="ARBA00023157"/>
    </source>
</evidence>
<evidence type="ECO:0000256" key="2">
    <source>
        <dbReference type="ARBA" id="ARBA00006889"/>
    </source>
</evidence>
<dbReference type="GO" id="GO:0005576">
    <property type="term" value="C:extracellular region"/>
    <property type="evidence" value="ECO:0007669"/>
    <property type="project" value="UniProtKB-SubCell"/>
</dbReference>
<dbReference type="PRINTS" id="PR01219">
    <property type="entry name" value="APOLIPOPROTD"/>
</dbReference>
<dbReference type="RefSeq" id="XP_015523949.1">
    <property type="nucleotide sequence ID" value="XM_015668463.1"/>
</dbReference>
<keyword evidence="4" id="KW-0813">Transport</keyword>
<dbReference type="PANTHER" id="PTHR10612:SF34">
    <property type="entry name" value="APOLIPOPROTEIN D"/>
    <property type="match status" value="1"/>
</dbReference>
<dbReference type="KEGG" id="nlo:107227348"/>
<dbReference type="Gene3D" id="2.40.128.20">
    <property type="match status" value="1"/>
</dbReference>
<dbReference type="InterPro" id="IPR000566">
    <property type="entry name" value="Lipocln_cytosolic_FA-bd_dom"/>
</dbReference>
<evidence type="ECO:0000256" key="11">
    <source>
        <dbReference type="PIRNR" id="PIRNR036893"/>
    </source>
</evidence>
<dbReference type="RefSeq" id="XP_046594583.1">
    <property type="nucleotide sequence ID" value="XM_046738627.1"/>
</dbReference>
<dbReference type="GO" id="GO:0007420">
    <property type="term" value="P:brain development"/>
    <property type="evidence" value="ECO:0007669"/>
    <property type="project" value="InterPro"/>
</dbReference>
<sequence>MLWITLVLFFVGGSLAQVPFLGVCPAVETVPEFDAARYMGKWYEAEKYFALFQFGGKCVTANYALSENGSVKIRNSQISSITGVASSLDGIGRLIGRSDDAKLTITFPSLPVGIDAPYWILDTDYDNWAVVWSCTNFGVFSVRYSWILTRERNPSVAVLEEAYRAIDRNKISRAYFLRTDQKNCPAMY</sequence>
<keyword evidence="6 11" id="KW-0732">Signal</keyword>
<evidence type="ECO:0000313" key="17">
    <source>
        <dbReference type="RefSeq" id="XP_046594583.1"/>
    </source>
</evidence>
<keyword evidence="8" id="KW-1015">Disulfide bond</keyword>
<comment type="subcellular location">
    <subcellularLocation>
        <location evidence="1">Secreted</location>
    </subcellularLocation>
</comment>
<evidence type="ECO:0000313" key="15">
    <source>
        <dbReference type="RefSeq" id="XP_015523951.1"/>
    </source>
</evidence>
<evidence type="ECO:0000256" key="10">
    <source>
        <dbReference type="ARBA" id="ARBA00023283"/>
    </source>
</evidence>
<organism evidence="13 15">
    <name type="scientific">Neodiprion lecontei</name>
    <name type="common">Redheaded pine sawfly</name>
    <dbReference type="NCBI Taxonomy" id="441921"/>
    <lineage>
        <taxon>Eukaryota</taxon>
        <taxon>Metazoa</taxon>
        <taxon>Ecdysozoa</taxon>
        <taxon>Arthropoda</taxon>
        <taxon>Hexapoda</taxon>
        <taxon>Insecta</taxon>
        <taxon>Pterygota</taxon>
        <taxon>Neoptera</taxon>
        <taxon>Endopterygota</taxon>
        <taxon>Hymenoptera</taxon>
        <taxon>Tenthredinoidea</taxon>
        <taxon>Diprionidae</taxon>
        <taxon>Diprioninae</taxon>
        <taxon>Neodiprion</taxon>
    </lineage>
</organism>
<feature type="signal peptide" evidence="11">
    <location>
        <begin position="1"/>
        <end position="16"/>
    </location>
</feature>
<evidence type="ECO:0000256" key="5">
    <source>
        <dbReference type="ARBA" id="ARBA00022525"/>
    </source>
</evidence>
<dbReference type="PANTHER" id="PTHR10612">
    <property type="entry name" value="APOLIPOPROTEIN D"/>
    <property type="match status" value="1"/>
</dbReference>
<keyword evidence="10" id="KW-0873">Pyrrolidone carboxylic acid</keyword>
<keyword evidence="13" id="KW-1185">Reference proteome</keyword>
<feature type="chain" id="PRO_5044536051" description="Apolipoprotein D" evidence="11">
    <location>
        <begin position="17"/>
        <end position="188"/>
    </location>
</feature>
<evidence type="ECO:0000256" key="6">
    <source>
        <dbReference type="ARBA" id="ARBA00022729"/>
    </source>
</evidence>
<comment type="similarity">
    <text evidence="2 11">Belongs to the calycin superfamily. Lipocalin family.</text>
</comment>
<dbReference type="GO" id="GO:0005737">
    <property type="term" value="C:cytoplasm"/>
    <property type="evidence" value="ECO:0007669"/>
    <property type="project" value="TreeGrafter"/>
</dbReference>
<dbReference type="CDD" id="cd19437">
    <property type="entry name" value="lipocalin_apoD-like"/>
    <property type="match status" value="1"/>
</dbReference>
<evidence type="ECO:0000256" key="7">
    <source>
        <dbReference type="ARBA" id="ARBA00023121"/>
    </source>
</evidence>
<dbReference type="InterPro" id="IPR012674">
    <property type="entry name" value="Calycin"/>
</dbReference>
<evidence type="ECO:0000259" key="12">
    <source>
        <dbReference type="Pfam" id="PF08212"/>
    </source>
</evidence>
<dbReference type="RefSeq" id="XP_015523951.1">
    <property type="nucleotide sequence ID" value="XM_015668465.1"/>
</dbReference>
<dbReference type="InterPro" id="IPR002969">
    <property type="entry name" value="ApolipopD"/>
</dbReference>